<dbReference type="NCBIfam" id="TIGR02553">
    <property type="entry name" value="SipD_IpaD_SspD"/>
    <property type="match status" value="1"/>
</dbReference>
<evidence type="ECO:0000256" key="4">
    <source>
        <dbReference type="ARBA" id="ARBA00023026"/>
    </source>
</evidence>
<comment type="subcellular location">
    <subcellularLocation>
        <location evidence="1">Secreted</location>
    </subcellularLocation>
</comment>
<keyword evidence="5" id="KW-0175">Coiled coil</keyword>
<proteinExistence type="inferred from homology"/>
<dbReference type="SUPFAM" id="SSF140693">
    <property type="entry name" value="IpaD-like"/>
    <property type="match status" value="1"/>
</dbReference>
<sequence length="408" mass="44667">MDGITNNHNTVRFSEHLAVNSNETSQAPAAAVNEEAKAARMTIRQQVLTKTKTQLDTLHNSDKIAQGANALLGTLRDIEQRQPERAARLAAFSTEGKSQQDCDKQLEILLTPDKSDALARTQLDALRAAASDKSSLARRTLLIDSTSKQLQTIAQLAQANPENYDLTDEQAAELQAAARSVRFAPATEPTENKGPISSWDIYKDLADAIGEMDDSYLSVHEYAVKQYSDFFSDFSDLKSKLQEFISSGKDGNIILKSGEIRKELDALLKKYSVNPVTKAAVLFPKQSETGGIKGASKDDAKAWASELGVDPDTCVKQLPDGSWVCTIDTSPLTKMKSDLPHNDVEDMNSAKFQAWMAGFDAQAEKLQTAMQSHLQKYSTASSTFDNLIKVLSSTISSLLETDKSFFSN</sequence>
<dbReference type="EMBL" id="CP010029">
    <property type="protein sequence ID" value="ANI31737.1"/>
    <property type="molecule type" value="Genomic_DNA"/>
</dbReference>
<dbReference type="Gene3D" id="1.20.1710.10">
    <property type="entry name" value="IpaD-like"/>
    <property type="match status" value="1"/>
</dbReference>
<evidence type="ECO:0000313" key="6">
    <source>
        <dbReference type="EMBL" id="ANI31737.1"/>
    </source>
</evidence>
<evidence type="ECO:0000256" key="2">
    <source>
        <dbReference type="ARBA" id="ARBA00007741"/>
    </source>
</evidence>
<evidence type="ECO:0000256" key="5">
    <source>
        <dbReference type="ARBA" id="ARBA00023054"/>
    </source>
</evidence>
<keyword evidence="7" id="KW-1185">Reference proteome</keyword>
<accession>A0ABM6BQ63</accession>
<keyword evidence="4" id="KW-0843">Virulence</keyword>
<keyword evidence="3" id="KW-0964">Secreted</keyword>
<evidence type="ECO:0000256" key="3">
    <source>
        <dbReference type="ARBA" id="ARBA00022525"/>
    </source>
</evidence>
<reference evidence="6 7" key="1">
    <citation type="journal article" date="2016" name="Toxins">
        <title>The Draft Genome Sequence of the Yersinia entomophaga Entomopathogenic Type Strain MH96T.</title>
        <authorList>
            <person name="Hurst M.R."/>
            <person name="Beattie A."/>
            <person name="Altermann E."/>
            <person name="Moraga R.M."/>
            <person name="Harper L.A."/>
            <person name="Calder J."/>
            <person name="Laugraud A."/>
        </authorList>
    </citation>
    <scope>NUCLEOTIDE SEQUENCE [LARGE SCALE GENOMIC DNA]</scope>
    <source>
        <strain evidence="6 7">MH96</strain>
    </source>
</reference>
<gene>
    <name evidence="6" type="ORF">PL78_18185</name>
</gene>
<evidence type="ECO:0000313" key="7">
    <source>
        <dbReference type="Proteomes" id="UP000266744"/>
    </source>
</evidence>
<dbReference type="RefSeq" id="WP_064517809.1">
    <property type="nucleotide sequence ID" value="NZ_CP010029.1"/>
</dbReference>
<protein>
    <recommendedName>
        <fullName evidence="8">IpaD/SipD/SspD family type III secretion system needle tip protein</fullName>
    </recommendedName>
</protein>
<evidence type="ECO:0008006" key="8">
    <source>
        <dbReference type="Google" id="ProtNLM"/>
    </source>
</evidence>
<comment type="similarity">
    <text evidence="2">Belongs to the invasin protein D family.</text>
</comment>
<organism evidence="6 7">
    <name type="scientific">Yersinia entomophaga</name>
    <dbReference type="NCBI Taxonomy" id="935293"/>
    <lineage>
        <taxon>Bacteria</taxon>
        <taxon>Pseudomonadati</taxon>
        <taxon>Pseudomonadota</taxon>
        <taxon>Gammaproteobacteria</taxon>
        <taxon>Enterobacterales</taxon>
        <taxon>Yersiniaceae</taxon>
        <taxon>Yersinia</taxon>
    </lineage>
</organism>
<dbReference type="InterPro" id="IPR036708">
    <property type="entry name" value="BipD-like_sf"/>
</dbReference>
<evidence type="ECO:0000256" key="1">
    <source>
        <dbReference type="ARBA" id="ARBA00004613"/>
    </source>
</evidence>
<dbReference type="Proteomes" id="UP000266744">
    <property type="component" value="Chromosome"/>
</dbReference>
<dbReference type="Pfam" id="PF06511">
    <property type="entry name" value="T3SS_TC"/>
    <property type="match status" value="1"/>
</dbReference>
<dbReference type="InterPro" id="IPR009483">
    <property type="entry name" value="IpaD/BipD/SipD"/>
</dbReference>
<name>A0ABM6BQ63_YERET</name>